<feature type="region of interest" description="Disordered" evidence="4">
    <location>
        <begin position="1"/>
        <end position="25"/>
    </location>
</feature>
<evidence type="ECO:0000256" key="2">
    <source>
        <dbReference type="ARBA" id="ARBA00022737"/>
    </source>
</evidence>
<dbReference type="InterPro" id="IPR050647">
    <property type="entry name" value="Plant_LRR-RLKs"/>
</dbReference>
<evidence type="ECO:0000256" key="3">
    <source>
        <dbReference type="ARBA" id="ARBA00023136"/>
    </source>
</evidence>
<gene>
    <name evidence="5" type="ORF">SEMRO_668_G184270.1</name>
</gene>
<feature type="compositionally biased region" description="Basic and acidic residues" evidence="4">
    <location>
        <begin position="13"/>
        <end position="24"/>
    </location>
</feature>
<organism evidence="5 6">
    <name type="scientific">Seminavis robusta</name>
    <dbReference type="NCBI Taxonomy" id="568900"/>
    <lineage>
        <taxon>Eukaryota</taxon>
        <taxon>Sar</taxon>
        <taxon>Stramenopiles</taxon>
        <taxon>Ochrophyta</taxon>
        <taxon>Bacillariophyta</taxon>
        <taxon>Bacillariophyceae</taxon>
        <taxon>Bacillariophycidae</taxon>
        <taxon>Naviculales</taxon>
        <taxon>Naviculaceae</taxon>
        <taxon>Seminavis</taxon>
    </lineage>
</organism>
<dbReference type="Proteomes" id="UP001153069">
    <property type="component" value="Unassembled WGS sequence"/>
</dbReference>
<dbReference type="OrthoDB" id="676979at2759"/>
<comment type="caution">
    <text evidence="5">The sequence shown here is derived from an EMBL/GenBank/DDBJ whole genome shotgun (WGS) entry which is preliminary data.</text>
</comment>
<keyword evidence="2" id="KW-0677">Repeat</keyword>
<name>A0A9N8E6C0_9STRA</name>
<proteinExistence type="predicted"/>
<keyword evidence="3" id="KW-0472">Membrane</keyword>
<evidence type="ECO:0000313" key="6">
    <source>
        <dbReference type="Proteomes" id="UP001153069"/>
    </source>
</evidence>
<sequence length="381" mass="41620">MKIEPSKNDAASDVEKDAPKEVPKPRQNVGFATIAAVLLFVGNEVQSVVVRNTGVPANQTIPPELALLTQLKTLQLSNNQIAQSFETLLTSTLVPMEHLAELSLDQNHLEGSIPTELGLMSNSLISLRLWDQNSKLVGSIPSEIGRLSQLEVLDLGVNDFTGQIPSTIGFLTSLTSLLFRKNSQLAGTLPPQIGLLTKLTKLDFGYCTNMQGSIPTEYGALSKLADRSIWLNRNSLTGTIPTEIGRWTDMGLLLVNGNNLKGAIPTQIGLMEGLEEISMYENQLEGPIPSELGLLTDTKKRLTRVYLYDNALTGQVPTELVSLWENGSLEGLRLQNNDLSGTIPEGLCGMGKVENQDDWWEHGLWFDCNDKLCGCSWCPCA</sequence>
<evidence type="ECO:0000256" key="4">
    <source>
        <dbReference type="SAM" id="MobiDB-lite"/>
    </source>
</evidence>
<dbReference type="InterPro" id="IPR001611">
    <property type="entry name" value="Leu-rich_rpt"/>
</dbReference>
<dbReference type="SUPFAM" id="SSF52058">
    <property type="entry name" value="L domain-like"/>
    <property type="match status" value="1"/>
</dbReference>
<dbReference type="AlphaFoldDB" id="A0A9N8E6C0"/>
<keyword evidence="1" id="KW-0433">Leucine-rich repeat</keyword>
<evidence type="ECO:0000313" key="5">
    <source>
        <dbReference type="EMBL" id="CAB9514674.1"/>
    </source>
</evidence>
<dbReference type="EMBL" id="CAICTM010000667">
    <property type="protein sequence ID" value="CAB9514674.1"/>
    <property type="molecule type" value="Genomic_DNA"/>
</dbReference>
<dbReference type="Gene3D" id="3.80.10.10">
    <property type="entry name" value="Ribonuclease Inhibitor"/>
    <property type="match status" value="3"/>
</dbReference>
<dbReference type="PANTHER" id="PTHR48056">
    <property type="entry name" value="LRR RECEPTOR-LIKE SERINE/THREONINE-PROTEIN KINASE-RELATED"/>
    <property type="match status" value="1"/>
</dbReference>
<dbReference type="Pfam" id="PF00560">
    <property type="entry name" value="LRR_1"/>
    <property type="match status" value="2"/>
</dbReference>
<dbReference type="FunFam" id="3.80.10.10:FF:000095">
    <property type="entry name" value="LRR receptor-like serine/threonine-protein kinase GSO1"/>
    <property type="match status" value="1"/>
</dbReference>
<evidence type="ECO:0000256" key="1">
    <source>
        <dbReference type="ARBA" id="ARBA00022614"/>
    </source>
</evidence>
<reference evidence="5" key="1">
    <citation type="submission" date="2020-06" db="EMBL/GenBank/DDBJ databases">
        <authorList>
            <consortium name="Plant Systems Biology data submission"/>
        </authorList>
    </citation>
    <scope>NUCLEOTIDE SEQUENCE</scope>
    <source>
        <strain evidence="5">D6</strain>
    </source>
</reference>
<accession>A0A9N8E6C0</accession>
<keyword evidence="6" id="KW-1185">Reference proteome</keyword>
<protein>
    <submittedName>
        <fullName evidence="5">Leucine rich repeat N-terminal domain</fullName>
    </submittedName>
</protein>
<dbReference type="InterPro" id="IPR032675">
    <property type="entry name" value="LRR_dom_sf"/>
</dbReference>